<dbReference type="RefSeq" id="WP_120324192.1">
    <property type="nucleotide sequence ID" value="NZ_RAPF01000003.1"/>
</dbReference>
<name>A0A420EM75_9SPHN</name>
<evidence type="ECO:0000313" key="3">
    <source>
        <dbReference type="Proteomes" id="UP000284395"/>
    </source>
</evidence>
<dbReference type="Gene3D" id="3.10.450.50">
    <property type="match status" value="1"/>
</dbReference>
<dbReference type="SUPFAM" id="SSF54427">
    <property type="entry name" value="NTF2-like"/>
    <property type="match status" value="1"/>
</dbReference>
<accession>A0A420EM75</accession>
<dbReference type="Proteomes" id="UP000284395">
    <property type="component" value="Unassembled WGS sequence"/>
</dbReference>
<dbReference type="EMBL" id="RAPF01000003">
    <property type="protein sequence ID" value="RKF21783.1"/>
    <property type="molecule type" value="Genomic_DNA"/>
</dbReference>
<comment type="caution">
    <text evidence="2">The sequence shown here is derived from an EMBL/GenBank/DDBJ whole genome shotgun (WGS) entry which is preliminary data.</text>
</comment>
<proteinExistence type="predicted"/>
<dbReference type="Pfam" id="PF13577">
    <property type="entry name" value="SnoaL_4"/>
    <property type="match status" value="1"/>
</dbReference>
<keyword evidence="3" id="KW-1185">Reference proteome</keyword>
<protein>
    <submittedName>
        <fullName evidence="2">Nuclear transport factor 2 family protein</fullName>
    </submittedName>
</protein>
<dbReference type="CDD" id="cd00531">
    <property type="entry name" value="NTF2_like"/>
    <property type="match status" value="1"/>
</dbReference>
<dbReference type="InterPro" id="IPR032710">
    <property type="entry name" value="NTF2-like_dom_sf"/>
</dbReference>
<feature type="domain" description="SnoaL-like" evidence="1">
    <location>
        <begin position="17"/>
        <end position="146"/>
    </location>
</feature>
<dbReference type="OrthoDB" id="7541204at2"/>
<dbReference type="InterPro" id="IPR037401">
    <property type="entry name" value="SnoaL-like"/>
</dbReference>
<dbReference type="AlphaFoldDB" id="A0A420EM75"/>
<reference evidence="2 3" key="1">
    <citation type="submission" date="2018-09" db="EMBL/GenBank/DDBJ databases">
        <title>Altererythrobacter spongiae sp. nov., isolated from a marine sponge.</title>
        <authorList>
            <person name="Zhuang L."/>
            <person name="Luo L."/>
        </authorList>
    </citation>
    <scope>NUCLEOTIDE SEQUENCE [LARGE SCALE GENOMIC DNA]</scope>
    <source>
        <strain evidence="2 3">HN-Y73</strain>
    </source>
</reference>
<organism evidence="2 3">
    <name type="scientific">Altericroceibacterium spongiae</name>
    <dbReference type="NCBI Taxonomy" id="2320269"/>
    <lineage>
        <taxon>Bacteria</taxon>
        <taxon>Pseudomonadati</taxon>
        <taxon>Pseudomonadota</taxon>
        <taxon>Alphaproteobacteria</taxon>
        <taxon>Sphingomonadales</taxon>
        <taxon>Erythrobacteraceae</taxon>
        <taxon>Altericroceibacterium</taxon>
    </lineage>
</organism>
<evidence type="ECO:0000313" key="2">
    <source>
        <dbReference type="EMBL" id="RKF21783.1"/>
    </source>
</evidence>
<evidence type="ECO:0000259" key="1">
    <source>
        <dbReference type="Pfam" id="PF13577"/>
    </source>
</evidence>
<gene>
    <name evidence="2" type="ORF">D6851_07115</name>
</gene>
<sequence>MTDRPAPAANHQGRIAALLDREEIRALRLRYSTLLDTNAADRMDEVFTGDAEVVVTTGSMKGLDEIRNGLASAYSQFDTRGADHFPFVHAVANHEITLTGPNSAEGSCYLLDFVTDRPGDRHPFLLLGRYLDRYVRVTDGWRIARTALDVVWPHHDL</sequence>